<comment type="caution">
    <text evidence="10">The sequence shown here is derived from an EMBL/GenBank/DDBJ whole genome shotgun (WGS) entry which is preliminary data.</text>
</comment>
<evidence type="ECO:0000256" key="1">
    <source>
        <dbReference type="ARBA" id="ARBA00004141"/>
    </source>
</evidence>
<dbReference type="FunFam" id="1.10.287.950:FF:000001">
    <property type="entry name" value="Methyl-accepting chemotaxis sensory transducer"/>
    <property type="match status" value="1"/>
</dbReference>
<comment type="similarity">
    <text evidence="6">Belongs to the methyl-accepting chemotaxis (MCP) protein family.</text>
</comment>
<keyword evidence="5 7" id="KW-0807">Transducer</keyword>
<feature type="transmembrane region" description="Helical" evidence="8">
    <location>
        <begin position="14"/>
        <end position="35"/>
    </location>
</feature>
<dbReference type="PANTHER" id="PTHR32089:SF119">
    <property type="entry name" value="METHYL-ACCEPTING CHEMOTAXIS PROTEIN CTPL"/>
    <property type="match status" value="1"/>
</dbReference>
<organism evidence="10 11">
    <name type="scientific">Catenovulum maritimum</name>
    <dbReference type="NCBI Taxonomy" id="1513271"/>
    <lineage>
        <taxon>Bacteria</taxon>
        <taxon>Pseudomonadati</taxon>
        <taxon>Pseudomonadota</taxon>
        <taxon>Gammaproteobacteria</taxon>
        <taxon>Alteromonadales</taxon>
        <taxon>Alteromonadaceae</taxon>
        <taxon>Catenovulum</taxon>
    </lineage>
</organism>
<dbReference type="Proteomes" id="UP000037600">
    <property type="component" value="Unassembled WGS sequence"/>
</dbReference>
<feature type="transmembrane region" description="Helical" evidence="8">
    <location>
        <begin position="272"/>
        <end position="294"/>
    </location>
</feature>
<keyword evidence="11" id="KW-1185">Reference proteome</keyword>
<dbReference type="RefSeq" id="WP_048691501.1">
    <property type="nucleotide sequence ID" value="NZ_KQ130487.1"/>
</dbReference>
<dbReference type="GO" id="GO:0016020">
    <property type="term" value="C:membrane"/>
    <property type="evidence" value="ECO:0007669"/>
    <property type="project" value="UniProtKB-SubCell"/>
</dbReference>
<evidence type="ECO:0000256" key="5">
    <source>
        <dbReference type="ARBA" id="ARBA00023224"/>
    </source>
</evidence>
<keyword evidence="4 8" id="KW-0472">Membrane</keyword>
<dbReference type="EMBL" id="LAZL01000010">
    <property type="protein sequence ID" value="KMT65665.1"/>
    <property type="molecule type" value="Genomic_DNA"/>
</dbReference>
<evidence type="ECO:0000259" key="9">
    <source>
        <dbReference type="PROSITE" id="PS50111"/>
    </source>
</evidence>
<dbReference type="AlphaFoldDB" id="A0A0J8GS84"/>
<dbReference type="InterPro" id="IPR032255">
    <property type="entry name" value="HBM"/>
</dbReference>
<evidence type="ECO:0000256" key="4">
    <source>
        <dbReference type="ARBA" id="ARBA00023136"/>
    </source>
</evidence>
<evidence type="ECO:0000313" key="10">
    <source>
        <dbReference type="EMBL" id="KMT65665.1"/>
    </source>
</evidence>
<proteinExistence type="inferred from homology"/>
<feature type="domain" description="Methyl-accepting transducer" evidence="9">
    <location>
        <begin position="354"/>
        <end position="590"/>
    </location>
</feature>
<reference evidence="10 11" key="1">
    <citation type="submission" date="2015-04" db="EMBL/GenBank/DDBJ databases">
        <title>Draft Genome Sequence of the Novel Agar-Digesting Marine Bacterium Q1.</title>
        <authorList>
            <person name="Li Y."/>
            <person name="Li D."/>
            <person name="Chen G."/>
            <person name="Du Z."/>
        </authorList>
    </citation>
    <scope>NUCLEOTIDE SEQUENCE [LARGE SCALE GENOMIC DNA]</scope>
    <source>
        <strain evidence="10 11">Q1</strain>
    </source>
</reference>
<dbReference type="SUPFAM" id="SSF58104">
    <property type="entry name" value="Methyl-accepting chemotaxis protein (MCP) signaling domain"/>
    <property type="match status" value="1"/>
</dbReference>
<accession>A0A0J8GS84</accession>
<dbReference type="SMART" id="SM01358">
    <property type="entry name" value="HBM"/>
    <property type="match status" value="1"/>
</dbReference>
<evidence type="ECO:0000256" key="8">
    <source>
        <dbReference type="SAM" id="Phobius"/>
    </source>
</evidence>
<dbReference type="PANTHER" id="PTHR32089">
    <property type="entry name" value="METHYL-ACCEPTING CHEMOTAXIS PROTEIN MCPB"/>
    <property type="match status" value="1"/>
</dbReference>
<dbReference type="CDD" id="cd11386">
    <property type="entry name" value="MCP_signal"/>
    <property type="match status" value="1"/>
</dbReference>
<evidence type="ECO:0000313" key="11">
    <source>
        <dbReference type="Proteomes" id="UP000037600"/>
    </source>
</evidence>
<dbReference type="InterPro" id="IPR004089">
    <property type="entry name" value="MCPsignal_dom"/>
</dbReference>
<dbReference type="STRING" id="1513271.XM47_08200"/>
<keyword evidence="2 8" id="KW-0812">Transmembrane</keyword>
<comment type="subcellular location">
    <subcellularLocation>
        <location evidence="1">Membrane</location>
        <topology evidence="1">Multi-pass membrane protein</topology>
    </subcellularLocation>
</comment>
<sequence length="626" mass="70319">MSFLSQLTIQQRTYLNISLTLVSIILIAFSVWLDISKLNQLSNLRLNTAYLETHVLELRKHEKDFLARNDIKYIGKFDKEIDLLKRKIQSLHINLNEFDIDISELIKFEKQIIIYQQKFHLLHETKVNIGLDPKSGLYGNLRNAVHQVESILKQLDEFELLSNMLQLRRAEKDFMLRLDLKYLDKFNDQIQKFSATLKKLDVDEEVKAQLKTKMRNYQSDFTSLVQAQQKLGLDQNAGIQGEMRQAIHKTDESLSKLLAETKTSIEDTYQSTINMLVGIVSFVALFTIGFGYIISKSIINPINKLCFTINKIRAENNLALRIETKGKDEVSFLSSSFNDLQIEFATAIKYINQTTAELDLAMSELAEMTETTQQSMQDQQQQADLAATSTTELQSTVAEIARNTEAAAENAANTANIAEKGKKQVESTVNSINALATDLQSVNQETQLLAQDSITIGSILEVIRSIAEQTNLLALNAAIESARAGEQGRGFAVVADEVRSLAMRTQESTSQIESNIQSLQTRSSTIANQINGCIEISEQTKELANLAEELLQQIEGEVSSISNMNLTIASAVEEQNAVTEEVNQNVVTIRDISAQIYQMSERNTKISQNINGSLTELHQSVDKFKT</sequence>
<evidence type="ECO:0000256" key="3">
    <source>
        <dbReference type="ARBA" id="ARBA00022989"/>
    </source>
</evidence>
<dbReference type="SMART" id="SM00283">
    <property type="entry name" value="MA"/>
    <property type="match status" value="1"/>
</dbReference>
<dbReference type="CDD" id="cd06225">
    <property type="entry name" value="HAMP"/>
    <property type="match status" value="1"/>
</dbReference>
<dbReference type="Pfam" id="PF00015">
    <property type="entry name" value="MCPsignal"/>
    <property type="match status" value="1"/>
</dbReference>
<dbReference type="Gene3D" id="1.10.287.950">
    <property type="entry name" value="Methyl-accepting chemotaxis protein"/>
    <property type="match status" value="1"/>
</dbReference>
<dbReference type="PROSITE" id="PS50111">
    <property type="entry name" value="CHEMOTAXIS_TRANSDUC_2"/>
    <property type="match status" value="1"/>
</dbReference>
<dbReference type="Gene3D" id="6.10.340.10">
    <property type="match status" value="1"/>
</dbReference>
<evidence type="ECO:0000256" key="7">
    <source>
        <dbReference type="PROSITE-ProRule" id="PRU00284"/>
    </source>
</evidence>
<evidence type="ECO:0000256" key="6">
    <source>
        <dbReference type="ARBA" id="ARBA00029447"/>
    </source>
</evidence>
<keyword evidence="3 8" id="KW-1133">Transmembrane helix</keyword>
<dbReference type="GO" id="GO:0006935">
    <property type="term" value="P:chemotaxis"/>
    <property type="evidence" value="ECO:0007669"/>
    <property type="project" value="UniProtKB-ARBA"/>
</dbReference>
<dbReference type="GO" id="GO:0007165">
    <property type="term" value="P:signal transduction"/>
    <property type="evidence" value="ECO:0007669"/>
    <property type="project" value="UniProtKB-KW"/>
</dbReference>
<gene>
    <name evidence="10" type="ORF">XM47_08200</name>
</gene>
<evidence type="ECO:0000256" key="2">
    <source>
        <dbReference type="ARBA" id="ARBA00022692"/>
    </source>
</evidence>
<dbReference type="OrthoDB" id="8724845at2"/>
<protein>
    <recommendedName>
        <fullName evidence="9">Methyl-accepting transducer domain-containing protein</fullName>
    </recommendedName>
</protein>
<name>A0A0J8GS84_9ALTE</name>